<keyword evidence="4" id="KW-1185">Reference proteome</keyword>
<dbReference type="PANTHER" id="PTHR42928:SF5">
    <property type="entry name" value="BLR1237 PROTEIN"/>
    <property type="match status" value="1"/>
</dbReference>
<feature type="signal peptide" evidence="2">
    <location>
        <begin position="1"/>
        <end position="22"/>
    </location>
</feature>
<proteinExistence type="inferred from homology"/>
<dbReference type="PANTHER" id="PTHR42928">
    <property type="entry name" value="TRICARBOXYLATE-BINDING PROTEIN"/>
    <property type="match status" value="1"/>
</dbReference>
<dbReference type="InterPro" id="IPR042100">
    <property type="entry name" value="Bug_dom1"/>
</dbReference>
<dbReference type="Gene3D" id="3.40.190.10">
    <property type="entry name" value="Periplasmic binding protein-like II"/>
    <property type="match status" value="1"/>
</dbReference>
<comment type="similarity">
    <text evidence="1">Belongs to the UPF0065 (bug) family.</text>
</comment>
<gene>
    <name evidence="3" type="ORF">GCM10023144_03630</name>
</gene>
<dbReference type="EMBL" id="BAABFO010000001">
    <property type="protein sequence ID" value="GAA4323070.1"/>
    <property type="molecule type" value="Genomic_DNA"/>
</dbReference>
<accession>A0ABP8GEV1</accession>
<sequence>MKRRTLLQALPAVPLLGRTAWAADSYPNKPIRIIIGYAAGGAGDLVMRIIGPKLAARLGQPVVIENRPGAGGISASQVALSSPADGYTLVLAAGGNFGIAPVLFKSLPYDPVKDFDMVAQAASFAYVFAVNADSRFKKLQDLIDYAKANPGKLNIGTIQVGSGQYFAAELFKSMVGIKALTVPYRTSGDVIAAVRSGDADVMIETIAPLMGQIRSGAMRALATTGPDVFPGLPDVPAITKTLVPGYVVAAWNGLAARAGTPKPVINRLDREIAAILKEEDVQKAFIELGTVAQYGGPEVLRGHMMEDIERWAKVMQDIHMEKQ</sequence>
<evidence type="ECO:0000313" key="4">
    <source>
        <dbReference type="Proteomes" id="UP001501671"/>
    </source>
</evidence>
<evidence type="ECO:0000313" key="3">
    <source>
        <dbReference type="EMBL" id="GAA4323070.1"/>
    </source>
</evidence>
<dbReference type="Proteomes" id="UP001501671">
    <property type="component" value="Unassembled WGS sequence"/>
</dbReference>
<dbReference type="PIRSF" id="PIRSF017082">
    <property type="entry name" value="YflP"/>
    <property type="match status" value="1"/>
</dbReference>
<dbReference type="Gene3D" id="3.40.190.150">
    <property type="entry name" value="Bordetella uptake gene, domain 1"/>
    <property type="match status" value="1"/>
</dbReference>
<feature type="chain" id="PRO_5047319990" evidence="2">
    <location>
        <begin position="23"/>
        <end position="323"/>
    </location>
</feature>
<evidence type="ECO:0000256" key="2">
    <source>
        <dbReference type="SAM" id="SignalP"/>
    </source>
</evidence>
<reference evidence="4" key="1">
    <citation type="journal article" date="2019" name="Int. J. Syst. Evol. Microbiol.">
        <title>The Global Catalogue of Microorganisms (GCM) 10K type strain sequencing project: providing services to taxonomists for standard genome sequencing and annotation.</title>
        <authorList>
            <consortium name="The Broad Institute Genomics Platform"/>
            <consortium name="The Broad Institute Genome Sequencing Center for Infectious Disease"/>
            <person name="Wu L."/>
            <person name="Ma J."/>
        </authorList>
    </citation>
    <scope>NUCLEOTIDE SEQUENCE [LARGE SCALE GENOMIC DNA]</scope>
    <source>
        <strain evidence="4">JCM 17666</strain>
    </source>
</reference>
<comment type="caution">
    <text evidence="3">The sequence shown here is derived from an EMBL/GenBank/DDBJ whole genome shotgun (WGS) entry which is preliminary data.</text>
</comment>
<dbReference type="Pfam" id="PF03401">
    <property type="entry name" value="TctC"/>
    <property type="match status" value="1"/>
</dbReference>
<name>A0ABP8GEV1_9BURK</name>
<dbReference type="RefSeq" id="WP_345245712.1">
    <property type="nucleotide sequence ID" value="NZ_BAABFO010000001.1"/>
</dbReference>
<protein>
    <submittedName>
        <fullName evidence="3">Tripartite tricarboxylate transporter substrate binding protein</fullName>
    </submittedName>
</protein>
<organism evidence="3 4">
    <name type="scientific">Pigmentiphaga soli</name>
    <dbReference type="NCBI Taxonomy" id="1007095"/>
    <lineage>
        <taxon>Bacteria</taxon>
        <taxon>Pseudomonadati</taxon>
        <taxon>Pseudomonadota</taxon>
        <taxon>Betaproteobacteria</taxon>
        <taxon>Burkholderiales</taxon>
        <taxon>Alcaligenaceae</taxon>
        <taxon>Pigmentiphaga</taxon>
    </lineage>
</organism>
<dbReference type="InterPro" id="IPR005064">
    <property type="entry name" value="BUG"/>
</dbReference>
<evidence type="ECO:0000256" key="1">
    <source>
        <dbReference type="ARBA" id="ARBA00006987"/>
    </source>
</evidence>
<dbReference type="SUPFAM" id="SSF53850">
    <property type="entry name" value="Periplasmic binding protein-like II"/>
    <property type="match status" value="1"/>
</dbReference>
<keyword evidence="2" id="KW-0732">Signal</keyword>